<dbReference type="SUPFAM" id="SSF53098">
    <property type="entry name" value="Ribonuclease H-like"/>
    <property type="match status" value="1"/>
</dbReference>
<evidence type="ECO:0000256" key="7">
    <source>
        <dbReference type="ARBA" id="ARBA00022918"/>
    </source>
</evidence>
<comment type="caution">
    <text evidence="11">The sequence shown here is derived from an EMBL/GenBank/DDBJ whole genome shotgun (WGS) entry which is preliminary data.</text>
</comment>
<proteinExistence type="predicted"/>
<keyword evidence="3" id="KW-0255">Endonuclease</keyword>
<keyword evidence="8" id="KW-0239">DNA-directed DNA polymerase</keyword>
<dbReference type="InterPro" id="IPR039537">
    <property type="entry name" value="Retrotran_Ty1/copia-like"/>
</dbReference>
<dbReference type="PANTHER" id="PTHR42648">
    <property type="entry name" value="TRANSPOSASE, PUTATIVE-RELATED"/>
    <property type="match status" value="1"/>
</dbReference>
<evidence type="ECO:0000313" key="12">
    <source>
        <dbReference type="Proteomes" id="UP001151760"/>
    </source>
</evidence>
<feature type="domain" description="Integrase catalytic" evidence="10">
    <location>
        <begin position="1"/>
        <end position="77"/>
    </location>
</feature>
<keyword evidence="12" id="KW-1185">Reference proteome</keyword>
<keyword evidence="8" id="KW-0548">Nucleotidyltransferase</keyword>
<dbReference type="InterPro" id="IPR012337">
    <property type="entry name" value="RNaseH-like_sf"/>
</dbReference>
<keyword evidence="8" id="KW-0808">Transferase</keyword>
<keyword evidence="9" id="KW-0233">DNA recombination</keyword>
<evidence type="ECO:0000256" key="9">
    <source>
        <dbReference type="ARBA" id="ARBA00023172"/>
    </source>
</evidence>
<sequence length="152" mass="17300">MDLCGLMKVESINGKKYILVIVDAYSCYMSVYFLRTKDETPEIIKKFIAQVQLNFKVQIQQVRTDNGTEFKNATLQAHYEKLEEQISPNLSVDAVESVQEDSTDLNGNTLLTLYNSPMFEEAESSSIPKDPLNMHEFSQVQPSTDTLTKLIH</sequence>
<accession>A0ABQ4Z8P5</accession>
<evidence type="ECO:0000256" key="4">
    <source>
        <dbReference type="ARBA" id="ARBA00022801"/>
    </source>
</evidence>
<dbReference type="InterPro" id="IPR036397">
    <property type="entry name" value="RNaseH_sf"/>
</dbReference>
<keyword evidence="7" id="KW-0695">RNA-directed DNA polymerase</keyword>
<name>A0ABQ4Z8P5_9ASTR</name>
<keyword evidence="5" id="KW-0460">Magnesium</keyword>
<keyword evidence="4" id="KW-0378">Hydrolase</keyword>
<evidence type="ECO:0000256" key="1">
    <source>
        <dbReference type="ARBA" id="ARBA00022722"/>
    </source>
</evidence>
<dbReference type="Proteomes" id="UP001151760">
    <property type="component" value="Unassembled WGS sequence"/>
</dbReference>
<keyword evidence="2" id="KW-0479">Metal-binding</keyword>
<evidence type="ECO:0000256" key="5">
    <source>
        <dbReference type="ARBA" id="ARBA00022842"/>
    </source>
</evidence>
<evidence type="ECO:0000256" key="2">
    <source>
        <dbReference type="ARBA" id="ARBA00022723"/>
    </source>
</evidence>
<evidence type="ECO:0000256" key="8">
    <source>
        <dbReference type="ARBA" id="ARBA00022932"/>
    </source>
</evidence>
<dbReference type="PANTHER" id="PTHR42648:SF11">
    <property type="entry name" value="TRANSPOSON TY4-P GAG-POL POLYPROTEIN"/>
    <property type="match status" value="1"/>
</dbReference>
<organism evidence="11 12">
    <name type="scientific">Tanacetum coccineum</name>
    <dbReference type="NCBI Taxonomy" id="301880"/>
    <lineage>
        <taxon>Eukaryota</taxon>
        <taxon>Viridiplantae</taxon>
        <taxon>Streptophyta</taxon>
        <taxon>Embryophyta</taxon>
        <taxon>Tracheophyta</taxon>
        <taxon>Spermatophyta</taxon>
        <taxon>Magnoliopsida</taxon>
        <taxon>eudicotyledons</taxon>
        <taxon>Gunneridae</taxon>
        <taxon>Pentapetalae</taxon>
        <taxon>asterids</taxon>
        <taxon>campanulids</taxon>
        <taxon>Asterales</taxon>
        <taxon>Asteraceae</taxon>
        <taxon>Asteroideae</taxon>
        <taxon>Anthemideae</taxon>
        <taxon>Anthemidinae</taxon>
        <taxon>Tanacetum</taxon>
    </lineage>
</organism>
<dbReference type="Pfam" id="PF00665">
    <property type="entry name" value="rve"/>
    <property type="match status" value="1"/>
</dbReference>
<protein>
    <submittedName>
        <fullName evidence="11">Retrovirus-related pol polyprotein from transposon TNT 1-94</fullName>
    </submittedName>
</protein>
<evidence type="ECO:0000259" key="10">
    <source>
        <dbReference type="PROSITE" id="PS50994"/>
    </source>
</evidence>
<keyword evidence="6" id="KW-0229">DNA integration</keyword>
<evidence type="ECO:0000256" key="6">
    <source>
        <dbReference type="ARBA" id="ARBA00022908"/>
    </source>
</evidence>
<evidence type="ECO:0000313" key="11">
    <source>
        <dbReference type="EMBL" id="GJS86518.1"/>
    </source>
</evidence>
<dbReference type="Gene3D" id="3.30.420.10">
    <property type="entry name" value="Ribonuclease H-like superfamily/Ribonuclease H"/>
    <property type="match status" value="1"/>
</dbReference>
<dbReference type="PROSITE" id="PS50994">
    <property type="entry name" value="INTEGRASE"/>
    <property type="match status" value="1"/>
</dbReference>
<evidence type="ECO:0000256" key="3">
    <source>
        <dbReference type="ARBA" id="ARBA00022759"/>
    </source>
</evidence>
<reference evidence="11" key="1">
    <citation type="journal article" date="2022" name="Int. J. Mol. Sci.">
        <title>Draft Genome of Tanacetum Coccineum: Genomic Comparison of Closely Related Tanacetum-Family Plants.</title>
        <authorList>
            <person name="Yamashiro T."/>
            <person name="Shiraishi A."/>
            <person name="Nakayama K."/>
            <person name="Satake H."/>
        </authorList>
    </citation>
    <scope>NUCLEOTIDE SEQUENCE</scope>
</reference>
<keyword evidence="1" id="KW-0540">Nuclease</keyword>
<dbReference type="EMBL" id="BQNB010011129">
    <property type="protein sequence ID" value="GJS86518.1"/>
    <property type="molecule type" value="Genomic_DNA"/>
</dbReference>
<reference evidence="11" key="2">
    <citation type="submission" date="2022-01" db="EMBL/GenBank/DDBJ databases">
        <authorList>
            <person name="Yamashiro T."/>
            <person name="Shiraishi A."/>
            <person name="Satake H."/>
            <person name="Nakayama K."/>
        </authorList>
    </citation>
    <scope>NUCLEOTIDE SEQUENCE</scope>
</reference>
<dbReference type="InterPro" id="IPR001584">
    <property type="entry name" value="Integrase_cat-core"/>
</dbReference>
<gene>
    <name evidence="11" type="ORF">Tco_0769154</name>
</gene>